<reference evidence="3" key="2">
    <citation type="submission" date="2020-09" db="EMBL/GenBank/DDBJ databases">
        <authorList>
            <person name="Sun Q."/>
            <person name="Kim S."/>
        </authorList>
    </citation>
    <scope>NUCLEOTIDE SEQUENCE</scope>
    <source>
        <strain evidence="3">KCTC 32513</strain>
    </source>
</reference>
<dbReference type="RefSeq" id="WP_189497432.1">
    <property type="nucleotide sequence ID" value="NZ_BMZH01000006.1"/>
</dbReference>
<dbReference type="InterPro" id="IPR045526">
    <property type="entry name" value="DUF6471"/>
</dbReference>
<accession>A0A8J3CUT5</accession>
<proteinExistence type="predicted"/>
<dbReference type="Pfam" id="PF20075">
    <property type="entry name" value="DUF6471"/>
    <property type="match status" value="1"/>
</dbReference>
<name>A0A8J3CUT5_9PROT</name>
<comment type="caution">
    <text evidence="3">The sequence shown here is derived from an EMBL/GenBank/DDBJ whole genome shotgun (WGS) entry which is preliminary data.</text>
</comment>
<evidence type="ECO:0000313" key="2">
    <source>
        <dbReference type="EMBL" id="GHA94705.1"/>
    </source>
</evidence>
<dbReference type="EMBL" id="BMZH01000006">
    <property type="protein sequence ID" value="GHA94705.1"/>
    <property type="molecule type" value="Genomic_DNA"/>
</dbReference>
<evidence type="ECO:0000313" key="3">
    <source>
        <dbReference type="EMBL" id="GHB05025.1"/>
    </source>
</evidence>
<evidence type="ECO:0000313" key="4">
    <source>
        <dbReference type="Proteomes" id="UP000634004"/>
    </source>
</evidence>
<reference evidence="3" key="1">
    <citation type="journal article" date="2014" name="Int. J. Syst. Evol. Microbiol.">
        <title>Complete genome sequence of Corynebacterium casei LMG S-19264T (=DSM 44701T), isolated from a smear-ripened cheese.</title>
        <authorList>
            <consortium name="US DOE Joint Genome Institute (JGI-PGF)"/>
            <person name="Walter F."/>
            <person name="Albersmeier A."/>
            <person name="Kalinowski J."/>
            <person name="Ruckert C."/>
        </authorList>
    </citation>
    <scope>NUCLEOTIDE SEQUENCE</scope>
    <source>
        <strain evidence="3">KCTC 32513</strain>
    </source>
</reference>
<organism evidence="3 4">
    <name type="scientific">Algimonas arctica</name>
    <dbReference type="NCBI Taxonomy" id="1479486"/>
    <lineage>
        <taxon>Bacteria</taxon>
        <taxon>Pseudomonadati</taxon>
        <taxon>Pseudomonadota</taxon>
        <taxon>Alphaproteobacteria</taxon>
        <taxon>Maricaulales</taxon>
        <taxon>Robiginitomaculaceae</taxon>
        <taxon>Algimonas</taxon>
    </lineage>
</organism>
<dbReference type="EMBL" id="BMZH01000023">
    <property type="protein sequence ID" value="GHB05025.1"/>
    <property type="molecule type" value="Genomic_DNA"/>
</dbReference>
<sequence>MPDTDTYEGRISAILKGEIKRAGHTYASLTEKLNEMGVNEKEANVRNKIGRGKFSAAFMVQVLEALGVETIRL</sequence>
<dbReference type="Proteomes" id="UP000634004">
    <property type="component" value="Unassembled WGS sequence"/>
</dbReference>
<protein>
    <recommendedName>
        <fullName evidence="1">DUF6471 domain-containing protein</fullName>
    </recommendedName>
</protein>
<dbReference type="AlphaFoldDB" id="A0A8J3CUT5"/>
<keyword evidence="4" id="KW-1185">Reference proteome</keyword>
<gene>
    <name evidence="2" type="ORF">GCM10009069_17100</name>
    <name evidence="3" type="ORF">GCM10009069_29460</name>
</gene>
<evidence type="ECO:0000259" key="1">
    <source>
        <dbReference type="Pfam" id="PF20075"/>
    </source>
</evidence>
<feature type="domain" description="DUF6471" evidence="1">
    <location>
        <begin position="7"/>
        <end position="71"/>
    </location>
</feature>